<evidence type="ECO:0000313" key="6">
    <source>
        <dbReference type="Proteomes" id="UP000269265"/>
    </source>
</evidence>
<evidence type="ECO:0000256" key="2">
    <source>
        <dbReference type="ARBA" id="ARBA00023125"/>
    </source>
</evidence>
<comment type="caution">
    <text evidence="5">The sequence shown here is derived from an EMBL/GenBank/DDBJ whole genome shotgun (WGS) entry which is preliminary data.</text>
</comment>
<dbReference type="GO" id="GO:0003700">
    <property type="term" value="F:DNA-binding transcription factor activity"/>
    <property type="evidence" value="ECO:0007669"/>
    <property type="project" value="InterPro"/>
</dbReference>
<keyword evidence="1" id="KW-0805">Transcription regulation</keyword>
<dbReference type="Gene3D" id="1.20.120.530">
    <property type="entry name" value="GntR ligand-binding domain-like"/>
    <property type="match status" value="1"/>
</dbReference>
<evidence type="ECO:0000259" key="4">
    <source>
        <dbReference type="PROSITE" id="PS50949"/>
    </source>
</evidence>
<dbReference type="PANTHER" id="PTHR43537">
    <property type="entry name" value="TRANSCRIPTIONAL REGULATOR, GNTR FAMILY"/>
    <property type="match status" value="1"/>
</dbReference>
<dbReference type="RefSeq" id="WP_125242821.1">
    <property type="nucleotide sequence ID" value="NZ_RSED01000005.1"/>
</dbReference>
<dbReference type="SUPFAM" id="SSF48008">
    <property type="entry name" value="GntR ligand-binding domain-like"/>
    <property type="match status" value="1"/>
</dbReference>
<dbReference type="PANTHER" id="PTHR43537:SF53">
    <property type="entry name" value="HTH-TYPE TRANSCRIPTIONAL REPRESSOR NANR"/>
    <property type="match status" value="1"/>
</dbReference>
<dbReference type="Pfam" id="PF07729">
    <property type="entry name" value="FCD"/>
    <property type="match status" value="1"/>
</dbReference>
<dbReference type="Gene3D" id="1.10.10.10">
    <property type="entry name" value="Winged helix-like DNA-binding domain superfamily/Winged helix DNA-binding domain"/>
    <property type="match status" value="1"/>
</dbReference>
<name>A0A3R8S8V6_9BURK</name>
<proteinExistence type="predicted"/>
<dbReference type="PROSITE" id="PS50949">
    <property type="entry name" value="HTH_GNTR"/>
    <property type="match status" value="1"/>
</dbReference>
<dbReference type="CDD" id="cd07377">
    <property type="entry name" value="WHTH_GntR"/>
    <property type="match status" value="1"/>
</dbReference>
<sequence>MPPRRAPAPLERPDGARLKRGEVALDEPVHDALFDAVMSRRLAPGARLGEAALCEVFNVSRTVVRKALQRLALTGLVDIVPNKGASVAAPTPQETHEVFEARRALEAAIVPLAMKRLTPSRLAQFRQRLAAEHEALHAQDHSRWVRLAGDFHLALAELAGNRHLTRMLSELMSRCSLIVALYEAPGDAACEHDEHAELIELLALGKDAEAIAVMDRHLTALQTRLRIVPPSADNDLAAALMGR</sequence>
<dbReference type="OrthoDB" id="5243844at2"/>
<gene>
    <name evidence="5" type="ORF">EIP75_08540</name>
</gene>
<evidence type="ECO:0000313" key="5">
    <source>
        <dbReference type="EMBL" id="RRS05003.1"/>
    </source>
</evidence>
<dbReference type="InterPro" id="IPR008920">
    <property type="entry name" value="TF_FadR/GntR_C"/>
</dbReference>
<dbReference type="GO" id="GO:0003677">
    <property type="term" value="F:DNA binding"/>
    <property type="evidence" value="ECO:0007669"/>
    <property type="project" value="UniProtKB-KW"/>
</dbReference>
<evidence type="ECO:0000256" key="3">
    <source>
        <dbReference type="ARBA" id="ARBA00023163"/>
    </source>
</evidence>
<dbReference type="SUPFAM" id="SSF46785">
    <property type="entry name" value="Winged helix' DNA-binding domain"/>
    <property type="match status" value="1"/>
</dbReference>
<dbReference type="Pfam" id="PF00392">
    <property type="entry name" value="GntR"/>
    <property type="match status" value="1"/>
</dbReference>
<keyword evidence="3" id="KW-0804">Transcription</keyword>
<dbReference type="InterPro" id="IPR036388">
    <property type="entry name" value="WH-like_DNA-bd_sf"/>
</dbReference>
<evidence type="ECO:0000256" key="1">
    <source>
        <dbReference type="ARBA" id="ARBA00023015"/>
    </source>
</evidence>
<keyword evidence="2" id="KW-0238">DNA-binding</keyword>
<dbReference type="InterPro" id="IPR011711">
    <property type="entry name" value="GntR_C"/>
</dbReference>
<keyword evidence="6" id="KW-1185">Reference proteome</keyword>
<dbReference type="SMART" id="SM00895">
    <property type="entry name" value="FCD"/>
    <property type="match status" value="1"/>
</dbReference>
<reference evidence="5 6" key="1">
    <citation type="submission" date="2018-12" db="EMBL/GenBank/DDBJ databases">
        <title>The whole draft genome of Aquabacterium sp. SJQ9.</title>
        <authorList>
            <person name="Sun L."/>
            <person name="Gao X."/>
            <person name="Chen W."/>
            <person name="Huang K."/>
        </authorList>
    </citation>
    <scope>NUCLEOTIDE SEQUENCE [LARGE SCALE GENOMIC DNA]</scope>
    <source>
        <strain evidence="5 6">SJQ9</strain>
    </source>
</reference>
<protein>
    <submittedName>
        <fullName evidence="5">GntR family transcriptional regulator</fullName>
    </submittedName>
</protein>
<dbReference type="EMBL" id="RSED01000005">
    <property type="protein sequence ID" value="RRS05003.1"/>
    <property type="molecule type" value="Genomic_DNA"/>
</dbReference>
<dbReference type="InterPro" id="IPR000524">
    <property type="entry name" value="Tscrpt_reg_HTH_GntR"/>
</dbReference>
<dbReference type="SMART" id="SM00345">
    <property type="entry name" value="HTH_GNTR"/>
    <property type="match status" value="1"/>
</dbReference>
<dbReference type="AlphaFoldDB" id="A0A3R8S8V6"/>
<feature type="domain" description="HTH gntR-type" evidence="4">
    <location>
        <begin position="23"/>
        <end position="90"/>
    </location>
</feature>
<dbReference type="Proteomes" id="UP000269265">
    <property type="component" value="Unassembled WGS sequence"/>
</dbReference>
<accession>A0A3R8S8V6</accession>
<dbReference type="InterPro" id="IPR036390">
    <property type="entry name" value="WH_DNA-bd_sf"/>
</dbReference>
<organism evidence="5 6">
    <name type="scientific">Aquabacterium soli</name>
    <dbReference type="NCBI Taxonomy" id="2493092"/>
    <lineage>
        <taxon>Bacteria</taxon>
        <taxon>Pseudomonadati</taxon>
        <taxon>Pseudomonadota</taxon>
        <taxon>Betaproteobacteria</taxon>
        <taxon>Burkholderiales</taxon>
        <taxon>Aquabacterium</taxon>
    </lineage>
</organism>